<accession>A0A834I9X1</accession>
<reference evidence="2" key="1">
    <citation type="submission" date="2020-08" db="EMBL/GenBank/DDBJ databases">
        <title>Genome sequencing and assembly of the red palm weevil Rhynchophorus ferrugineus.</title>
        <authorList>
            <person name="Dias G.B."/>
            <person name="Bergman C.M."/>
            <person name="Manee M."/>
        </authorList>
    </citation>
    <scope>NUCLEOTIDE SEQUENCE</scope>
    <source>
        <strain evidence="2">AA-2017</strain>
        <tissue evidence="2">Whole larva</tissue>
    </source>
</reference>
<protein>
    <submittedName>
        <fullName evidence="2">Uncharacterized protein</fullName>
    </submittedName>
</protein>
<keyword evidence="3" id="KW-1185">Reference proteome</keyword>
<organism evidence="2 3">
    <name type="scientific">Rhynchophorus ferrugineus</name>
    <name type="common">Red palm weevil</name>
    <name type="synonym">Curculio ferrugineus</name>
    <dbReference type="NCBI Taxonomy" id="354439"/>
    <lineage>
        <taxon>Eukaryota</taxon>
        <taxon>Metazoa</taxon>
        <taxon>Ecdysozoa</taxon>
        <taxon>Arthropoda</taxon>
        <taxon>Hexapoda</taxon>
        <taxon>Insecta</taxon>
        <taxon>Pterygota</taxon>
        <taxon>Neoptera</taxon>
        <taxon>Endopterygota</taxon>
        <taxon>Coleoptera</taxon>
        <taxon>Polyphaga</taxon>
        <taxon>Cucujiformia</taxon>
        <taxon>Curculionidae</taxon>
        <taxon>Dryophthorinae</taxon>
        <taxon>Rhynchophorus</taxon>
    </lineage>
</organism>
<feature type="region of interest" description="Disordered" evidence="1">
    <location>
        <begin position="38"/>
        <end position="59"/>
    </location>
</feature>
<proteinExistence type="predicted"/>
<comment type="caution">
    <text evidence="2">The sequence shown here is derived from an EMBL/GenBank/DDBJ whole genome shotgun (WGS) entry which is preliminary data.</text>
</comment>
<evidence type="ECO:0000256" key="1">
    <source>
        <dbReference type="SAM" id="MobiDB-lite"/>
    </source>
</evidence>
<dbReference type="AlphaFoldDB" id="A0A834I9X1"/>
<dbReference type="EMBL" id="JAACXV010010220">
    <property type="protein sequence ID" value="KAF7275496.1"/>
    <property type="molecule type" value="Genomic_DNA"/>
</dbReference>
<dbReference type="Proteomes" id="UP000625711">
    <property type="component" value="Unassembled WGS sequence"/>
</dbReference>
<gene>
    <name evidence="2" type="ORF">GWI33_011660</name>
</gene>
<sequence>MTFLICINLLGGGGREAAKGGLGVRVGGEGKNKKIYDSKSAPNGIVRSTPDPDWGGGGRRRGLEEGGSIYIGGAYIRNATNGCNEDDLVL</sequence>
<evidence type="ECO:0000313" key="2">
    <source>
        <dbReference type="EMBL" id="KAF7275496.1"/>
    </source>
</evidence>
<evidence type="ECO:0000313" key="3">
    <source>
        <dbReference type="Proteomes" id="UP000625711"/>
    </source>
</evidence>
<name>A0A834I9X1_RHYFE</name>